<feature type="non-terminal residue" evidence="6">
    <location>
        <position position="1"/>
    </location>
</feature>
<dbReference type="GO" id="GO:0003924">
    <property type="term" value="F:GTPase activity"/>
    <property type="evidence" value="ECO:0007669"/>
    <property type="project" value="InterPro"/>
</dbReference>
<dbReference type="Pfam" id="PF00071">
    <property type="entry name" value="Ras"/>
    <property type="match status" value="1"/>
</dbReference>
<gene>
    <name evidence="6" type="ORF">BYL167_LOCUS29407</name>
</gene>
<dbReference type="InterPro" id="IPR027417">
    <property type="entry name" value="P-loop_NTPase"/>
</dbReference>
<dbReference type="PROSITE" id="PS51420">
    <property type="entry name" value="RHO"/>
    <property type="match status" value="1"/>
</dbReference>
<proteinExistence type="predicted"/>
<dbReference type="PRINTS" id="PR00449">
    <property type="entry name" value="RASTRNSFRMNG"/>
</dbReference>
<dbReference type="Gene3D" id="3.40.50.300">
    <property type="entry name" value="P-loop containing nucleotide triphosphate hydrolases"/>
    <property type="match status" value="1"/>
</dbReference>
<dbReference type="InterPro" id="IPR003578">
    <property type="entry name" value="Small_GTPase_Rho"/>
</dbReference>
<evidence type="ECO:0008006" key="8">
    <source>
        <dbReference type="Google" id="ProtNLM"/>
    </source>
</evidence>
<keyword evidence="2" id="KW-0547">Nucleotide-binding</keyword>
<keyword evidence="3" id="KW-0342">GTP-binding</keyword>
<dbReference type="SMART" id="SM00175">
    <property type="entry name" value="RAB"/>
    <property type="match status" value="1"/>
</dbReference>
<sequence>MQALKCVVVGDGAVGKTCLLISYTTNTFPGEYIPTVFDNYSANVMVDGKPINLGLWDTAGQEDYDRLRPLSYPQTDVFIICFSLVSPASFENVRAKWFPEVSHHCPDTPIILVGTKVDLRDDKSVIDKLREKKLSPISTLQGESMRKEIGALKYLECSALTQKDCYVKTMTGGGESMTSTRTSEVKLQE</sequence>
<dbReference type="GO" id="GO:0007264">
    <property type="term" value="P:small GTPase-mediated signal transduction"/>
    <property type="evidence" value="ECO:0007669"/>
    <property type="project" value="InterPro"/>
</dbReference>
<reference evidence="6" key="1">
    <citation type="submission" date="2021-02" db="EMBL/GenBank/DDBJ databases">
        <authorList>
            <person name="Nowell W R."/>
        </authorList>
    </citation>
    <scope>NUCLEOTIDE SEQUENCE</scope>
</reference>
<accession>A0A8S2UK53</accession>
<dbReference type="SUPFAM" id="SSF52540">
    <property type="entry name" value="P-loop containing nucleoside triphosphate hydrolases"/>
    <property type="match status" value="1"/>
</dbReference>
<dbReference type="PROSITE" id="PS51419">
    <property type="entry name" value="RAB"/>
    <property type="match status" value="1"/>
</dbReference>
<keyword evidence="5" id="KW-0636">Prenylation</keyword>
<dbReference type="InterPro" id="IPR001806">
    <property type="entry name" value="Small_GTPase"/>
</dbReference>
<keyword evidence="4" id="KW-0449">Lipoprotein</keyword>
<dbReference type="SMART" id="SM00174">
    <property type="entry name" value="RHO"/>
    <property type="match status" value="1"/>
</dbReference>
<dbReference type="SMART" id="SM00176">
    <property type="entry name" value="RAN"/>
    <property type="match status" value="1"/>
</dbReference>
<dbReference type="AlphaFoldDB" id="A0A8S2UK53"/>
<evidence type="ECO:0000256" key="5">
    <source>
        <dbReference type="ARBA" id="ARBA00023289"/>
    </source>
</evidence>
<organism evidence="6 7">
    <name type="scientific">Rotaria magnacalcarata</name>
    <dbReference type="NCBI Taxonomy" id="392030"/>
    <lineage>
        <taxon>Eukaryota</taxon>
        <taxon>Metazoa</taxon>
        <taxon>Spiralia</taxon>
        <taxon>Gnathifera</taxon>
        <taxon>Rotifera</taxon>
        <taxon>Eurotatoria</taxon>
        <taxon>Bdelloidea</taxon>
        <taxon>Philodinida</taxon>
        <taxon>Philodinidae</taxon>
        <taxon>Rotaria</taxon>
    </lineage>
</organism>
<dbReference type="Proteomes" id="UP000681967">
    <property type="component" value="Unassembled WGS sequence"/>
</dbReference>
<evidence type="ECO:0000313" key="7">
    <source>
        <dbReference type="Proteomes" id="UP000681967"/>
    </source>
</evidence>
<evidence type="ECO:0000256" key="4">
    <source>
        <dbReference type="ARBA" id="ARBA00023288"/>
    </source>
</evidence>
<dbReference type="SMART" id="SM00173">
    <property type="entry name" value="RAS"/>
    <property type="match status" value="1"/>
</dbReference>
<dbReference type="FunFam" id="3.40.50.300:FF:000088">
    <property type="entry name" value="Ras-related C3 botulinum toxin substrate 1"/>
    <property type="match status" value="1"/>
</dbReference>
<evidence type="ECO:0000256" key="2">
    <source>
        <dbReference type="ARBA" id="ARBA00022741"/>
    </source>
</evidence>
<dbReference type="PROSITE" id="PS51421">
    <property type="entry name" value="RAS"/>
    <property type="match status" value="1"/>
</dbReference>
<dbReference type="InterPro" id="IPR005225">
    <property type="entry name" value="Small_GTP-bd"/>
</dbReference>
<comment type="caution">
    <text evidence="6">The sequence shown here is derived from an EMBL/GenBank/DDBJ whole genome shotgun (WGS) entry which is preliminary data.</text>
</comment>
<dbReference type="EMBL" id="CAJOBH010044837">
    <property type="protein sequence ID" value="CAF4348597.1"/>
    <property type="molecule type" value="Genomic_DNA"/>
</dbReference>
<name>A0A8S2UK53_9BILA</name>
<dbReference type="NCBIfam" id="TIGR00231">
    <property type="entry name" value="small_GTP"/>
    <property type="match status" value="1"/>
</dbReference>
<dbReference type="GO" id="GO:0005525">
    <property type="term" value="F:GTP binding"/>
    <property type="evidence" value="ECO:0007669"/>
    <property type="project" value="UniProtKB-KW"/>
</dbReference>
<evidence type="ECO:0000313" key="6">
    <source>
        <dbReference type="EMBL" id="CAF4348597.1"/>
    </source>
</evidence>
<dbReference type="PANTHER" id="PTHR24072">
    <property type="entry name" value="RHO FAMILY GTPASE"/>
    <property type="match status" value="1"/>
</dbReference>
<protein>
    <recommendedName>
        <fullName evidence="8">Ras-related C3 botulinum toxin substrate 1</fullName>
    </recommendedName>
</protein>
<keyword evidence="1" id="KW-0488">Methylation</keyword>
<evidence type="ECO:0000256" key="1">
    <source>
        <dbReference type="ARBA" id="ARBA00022481"/>
    </source>
</evidence>
<evidence type="ECO:0000256" key="3">
    <source>
        <dbReference type="ARBA" id="ARBA00023134"/>
    </source>
</evidence>